<keyword evidence="2" id="KW-0808">Transferase</keyword>
<name>A0A5N6ZHU2_9EURO</name>
<evidence type="ECO:0000313" key="2">
    <source>
        <dbReference type="EMBL" id="KAE8356773.1"/>
    </source>
</evidence>
<dbReference type="OrthoDB" id="4177236at2759"/>
<dbReference type="Gene3D" id="3.90.1200.10">
    <property type="match status" value="1"/>
</dbReference>
<sequence>MIIKSGNLQAHEAKTLIFINNETTIPVPKVRKIQYSNGHVTDVHYDQHGKATVQYEDHAVTKITMDLVAGQTLEKAWEEMGQDKKDRVAEDLCQYITQLRKFTADSIGGLDNGPARIVSAMQEVVEGGPFESEAQFNNFRQSCGVCPAVVAVDNPIVLTHGDLVPKNILVDDQGHVTGLVDWEFSGYYPLYWEHRRASKDLTPGWAQFVVQLFPEIYEREYIWGSPVLFGALI</sequence>
<gene>
    <name evidence="2" type="ORF">BDV28DRAFT_65363</name>
</gene>
<dbReference type="SUPFAM" id="SSF56112">
    <property type="entry name" value="Protein kinase-like (PK-like)"/>
    <property type="match status" value="1"/>
</dbReference>
<evidence type="ECO:0000313" key="3">
    <source>
        <dbReference type="Proteomes" id="UP000327118"/>
    </source>
</evidence>
<dbReference type="InterPro" id="IPR002575">
    <property type="entry name" value="Aminoglycoside_PTrfase"/>
</dbReference>
<feature type="domain" description="Aminoglycoside phosphotransferase" evidence="1">
    <location>
        <begin position="64"/>
        <end position="193"/>
    </location>
</feature>
<dbReference type="PANTHER" id="PTHR21310">
    <property type="entry name" value="AMINOGLYCOSIDE PHOSPHOTRANSFERASE-RELATED-RELATED"/>
    <property type="match status" value="1"/>
</dbReference>
<dbReference type="GO" id="GO:0016301">
    <property type="term" value="F:kinase activity"/>
    <property type="evidence" value="ECO:0007669"/>
    <property type="project" value="UniProtKB-KW"/>
</dbReference>
<dbReference type="InterPro" id="IPR011009">
    <property type="entry name" value="Kinase-like_dom_sf"/>
</dbReference>
<dbReference type="AlphaFoldDB" id="A0A5N6ZHU2"/>
<reference evidence="3" key="1">
    <citation type="submission" date="2019-04" db="EMBL/GenBank/DDBJ databases">
        <title>Friends and foes A comparative genomics studyof 23 Aspergillus species from section Flavi.</title>
        <authorList>
            <consortium name="DOE Joint Genome Institute"/>
            <person name="Kjaerbolling I."/>
            <person name="Vesth T."/>
            <person name="Frisvad J.C."/>
            <person name="Nybo J.L."/>
            <person name="Theobald S."/>
            <person name="Kildgaard S."/>
            <person name="Isbrandt T."/>
            <person name="Kuo A."/>
            <person name="Sato A."/>
            <person name="Lyhne E.K."/>
            <person name="Kogle M.E."/>
            <person name="Wiebenga A."/>
            <person name="Kun R.S."/>
            <person name="Lubbers R.J."/>
            <person name="Makela M.R."/>
            <person name="Barry K."/>
            <person name="Chovatia M."/>
            <person name="Clum A."/>
            <person name="Daum C."/>
            <person name="Haridas S."/>
            <person name="He G."/>
            <person name="LaButti K."/>
            <person name="Lipzen A."/>
            <person name="Mondo S."/>
            <person name="Riley R."/>
            <person name="Salamov A."/>
            <person name="Simmons B.A."/>
            <person name="Magnuson J.K."/>
            <person name="Henrissat B."/>
            <person name="Mortensen U.H."/>
            <person name="Larsen T.O."/>
            <person name="Devries R.P."/>
            <person name="Grigoriev I.V."/>
            <person name="Machida M."/>
            <person name="Baker S.E."/>
            <person name="Andersen M.R."/>
        </authorList>
    </citation>
    <scope>NUCLEOTIDE SEQUENCE [LARGE SCALE GENOMIC DNA]</scope>
    <source>
        <strain evidence="3">CBS 553.77</strain>
    </source>
</reference>
<dbReference type="PANTHER" id="PTHR21310:SF58">
    <property type="entry name" value="AMINOGLYCOSIDE PHOSPHOTRANSFERASE DOMAIN-CONTAINING PROTEIN"/>
    <property type="match status" value="1"/>
</dbReference>
<dbReference type="Proteomes" id="UP000327118">
    <property type="component" value="Unassembled WGS sequence"/>
</dbReference>
<proteinExistence type="predicted"/>
<protein>
    <submittedName>
        <fullName evidence="2">Kinase-like domain-containing protein</fullName>
    </submittedName>
</protein>
<keyword evidence="3" id="KW-1185">Reference proteome</keyword>
<organism evidence="2 3">
    <name type="scientific">Aspergillus coremiiformis</name>
    <dbReference type="NCBI Taxonomy" id="138285"/>
    <lineage>
        <taxon>Eukaryota</taxon>
        <taxon>Fungi</taxon>
        <taxon>Dikarya</taxon>
        <taxon>Ascomycota</taxon>
        <taxon>Pezizomycotina</taxon>
        <taxon>Eurotiomycetes</taxon>
        <taxon>Eurotiomycetidae</taxon>
        <taxon>Eurotiales</taxon>
        <taxon>Aspergillaceae</taxon>
        <taxon>Aspergillus</taxon>
        <taxon>Aspergillus subgen. Circumdati</taxon>
    </lineage>
</organism>
<evidence type="ECO:0000259" key="1">
    <source>
        <dbReference type="Pfam" id="PF01636"/>
    </source>
</evidence>
<dbReference type="Pfam" id="PF01636">
    <property type="entry name" value="APH"/>
    <property type="match status" value="1"/>
</dbReference>
<dbReference type="InterPro" id="IPR051678">
    <property type="entry name" value="AGP_Transferase"/>
</dbReference>
<dbReference type="EMBL" id="ML739035">
    <property type="protein sequence ID" value="KAE8356773.1"/>
    <property type="molecule type" value="Genomic_DNA"/>
</dbReference>
<accession>A0A5N6ZHU2</accession>
<keyword evidence="2" id="KW-0418">Kinase</keyword>